<evidence type="ECO:0008006" key="3">
    <source>
        <dbReference type="Google" id="ProtNLM"/>
    </source>
</evidence>
<evidence type="ECO:0000313" key="2">
    <source>
        <dbReference type="Proteomes" id="UP000324222"/>
    </source>
</evidence>
<comment type="caution">
    <text evidence="1">The sequence shown here is derived from an EMBL/GenBank/DDBJ whole genome shotgun (WGS) entry which is preliminary data.</text>
</comment>
<organism evidence="1 2">
    <name type="scientific">Portunus trituberculatus</name>
    <name type="common">Swimming crab</name>
    <name type="synonym">Neptunus trituberculatus</name>
    <dbReference type="NCBI Taxonomy" id="210409"/>
    <lineage>
        <taxon>Eukaryota</taxon>
        <taxon>Metazoa</taxon>
        <taxon>Ecdysozoa</taxon>
        <taxon>Arthropoda</taxon>
        <taxon>Crustacea</taxon>
        <taxon>Multicrustacea</taxon>
        <taxon>Malacostraca</taxon>
        <taxon>Eumalacostraca</taxon>
        <taxon>Eucarida</taxon>
        <taxon>Decapoda</taxon>
        <taxon>Pleocyemata</taxon>
        <taxon>Brachyura</taxon>
        <taxon>Eubrachyura</taxon>
        <taxon>Portunoidea</taxon>
        <taxon>Portunidae</taxon>
        <taxon>Portuninae</taxon>
        <taxon>Portunus</taxon>
    </lineage>
</organism>
<name>A0A5B7IVB9_PORTR</name>
<keyword evidence="2" id="KW-1185">Reference proteome</keyword>
<dbReference type="EMBL" id="VSRR010070530">
    <property type="protein sequence ID" value="MPC86129.1"/>
    <property type="molecule type" value="Genomic_DNA"/>
</dbReference>
<accession>A0A5B7IVB9</accession>
<gene>
    <name evidence="1" type="ORF">E2C01_080945</name>
</gene>
<protein>
    <recommendedName>
        <fullName evidence="3">Reverse transcriptase domain-containing protein</fullName>
    </recommendedName>
</protein>
<reference evidence="1 2" key="1">
    <citation type="submission" date="2019-05" db="EMBL/GenBank/DDBJ databases">
        <title>Another draft genome of Portunus trituberculatus and its Hox gene families provides insights of decapod evolution.</title>
        <authorList>
            <person name="Jeong J.-H."/>
            <person name="Song I."/>
            <person name="Kim S."/>
            <person name="Choi T."/>
            <person name="Kim D."/>
            <person name="Ryu S."/>
            <person name="Kim W."/>
        </authorList>
    </citation>
    <scope>NUCLEOTIDE SEQUENCE [LARGE SCALE GENOMIC DNA]</scope>
    <source>
        <tissue evidence="1">Muscle</tissue>
    </source>
</reference>
<sequence length="74" mass="8299">MGTPTDQLKAIYLTFILPRLMYASLVWSSSLTSTQQQQLEDVQKRACRIILGPAYTNYGHALTTLNLSTLASRH</sequence>
<proteinExistence type="predicted"/>
<evidence type="ECO:0000313" key="1">
    <source>
        <dbReference type="EMBL" id="MPC86129.1"/>
    </source>
</evidence>
<dbReference type="Proteomes" id="UP000324222">
    <property type="component" value="Unassembled WGS sequence"/>
</dbReference>
<dbReference type="AlphaFoldDB" id="A0A5B7IVB9"/>